<dbReference type="GO" id="GO:0016763">
    <property type="term" value="F:pentosyltransferase activity"/>
    <property type="evidence" value="ECO:0007669"/>
    <property type="project" value="TreeGrafter"/>
</dbReference>
<feature type="transmembrane region" description="Helical" evidence="8">
    <location>
        <begin position="12"/>
        <end position="31"/>
    </location>
</feature>
<dbReference type="PANTHER" id="PTHR33908">
    <property type="entry name" value="MANNOSYLTRANSFERASE YKCB-RELATED"/>
    <property type="match status" value="1"/>
</dbReference>
<evidence type="ECO:0000256" key="4">
    <source>
        <dbReference type="ARBA" id="ARBA00022679"/>
    </source>
</evidence>
<dbReference type="AlphaFoldDB" id="A0A1F6MA20"/>
<feature type="transmembrane region" description="Helical" evidence="8">
    <location>
        <begin position="218"/>
        <end position="238"/>
    </location>
</feature>
<dbReference type="Proteomes" id="UP000176282">
    <property type="component" value="Unassembled WGS sequence"/>
</dbReference>
<comment type="subcellular location">
    <subcellularLocation>
        <location evidence="1">Cell membrane</location>
        <topology evidence="1">Multi-pass membrane protein</topology>
    </subcellularLocation>
</comment>
<dbReference type="STRING" id="1798680.A3J66_01725"/>
<feature type="transmembrane region" description="Helical" evidence="8">
    <location>
        <begin position="339"/>
        <end position="359"/>
    </location>
</feature>
<keyword evidence="2" id="KW-1003">Cell membrane</keyword>
<feature type="transmembrane region" description="Helical" evidence="8">
    <location>
        <begin position="141"/>
        <end position="167"/>
    </location>
</feature>
<accession>A0A1F6MA20</accession>
<dbReference type="GO" id="GO:0009103">
    <property type="term" value="P:lipopolysaccharide biosynthetic process"/>
    <property type="evidence" value="ECO:0007669"/>
    <property type="project" value="UniProtKB-ARBA"/>
</dbReference>
<evidence type="ECO:0000256" key="6">
    <source>
        <dbReference type="ARBA" id="ARBA00022989"/>
    </source>
</evidence>
<reference evidence="10 11" key="1">
    <citation type="journal article" date="2016" name="Nat. Commun.">
        <title>Thousands of microbial genomes shed light on interconnected biogeochemical processes in an aquifer system.</title>
        <authorList>
            <person name="Anantharaman K."/>
            <person name="Brown C.T."/>
            <person name="Hug L.A."/>
            <person name="Sharon I."/>
            <person name="Castelle C.J."/>
            <person name="Probst A.J."/>
            <person name="Thomas B.C."/>
            <person name="Singh A."/>
            <person name="Wilkins M.J."/>
            <person name="Karaoz U."/>
            <person name="Brodie E.L."/>
            <person name="Williams K.H."/>
            <person name="Hubbard S.S."/>
            <person name="Banfield J.F."/>
        </authorList>
    </citation>
    <scope>NUCLEOTIDE SEQUENCE [LARGE SCALE GENOMIC DNA]</scope>
</reference>
<dbReference type="GO" id="GO:0005886">
    <property type="term" value="C:plasma membrane"/>
    <property type="evidence" value="ECO:0007669"/>
    <property type="project" value="UniProtKB-SubCell"/>
</dbReference>
<dbReference type="PANTHER" id="PTHR33908:SF11">
    <property type="entry name" value="MEMBRANE PROTEIN"/>
    <property type="match status" value="1"/>
</dbReference>
<gene>
    <name evidence="10" type="ORF">A3J66_01725</name>
</gene>
<evidence type="ECO:0000256" key="7">
    <source>
        <dbReference type="ARBA" id="ARBA00023136"/>
    </source>
</evidence>
<comment type="caution">
    <text evidence="10">The sequence shown here is derived from an EMBL/GenBank/DDBJ whole genome shotgun (WGS) entry which is preliminary data.</text>
</comment>
<keyword evidence="6 8" id="KW-1133">Transmembrane helix</keyword>
<evidence type="ECO:0000256" key="5">
    <source>
        <dbReference type="ARBA" id="ARBA00022692"/>
    </source>
</evidence>
<feature type="transmembrane region" description="Helical" evidence="8">
    <location>
        <begin position="283"/>
        <end position="304"/>
    </location>
</feature>
<organism evidence="10 11">
    <name type="scientific">Candidatus Magasanikbacteria bacterium RIFCSPHIGHO2_02_FULL_47_14</name>
    <dbReference type="NCBI Taxonomy" id="1798680"/>
    <lineage>
        <taxon>Bacteria</taxon>
        <taxon>Candidatus Magasanikiibacteriota</taxon>
    </lineage>
</organism>
<keyword evidence="5 8" id="KW-0812">Transmembrane</keyword>
<keyword evidence="3" id="KW-0328">Glycosyltransferase</keyword>
<evidence type="ECO:0000256" key="3">
    <source>
        <dbReference type="ARBA" id="ARBA00022676"/>
    </source>
</evidence>
<feature type="domain" description="Glycosyltransferase RgtA/B/C/D-like" evidence="9">
    <location>
        <begin position="78"/>
        <end position="234"/>
    </location>
</feature>
<dbReference type="InterPro" id="IPR038731">
    <property type="entry name" value="RgtA/B/C-like"/>
</dbReference>
<feature type="transmembrane region" description="Helical" evidence="8">
    <location>
        <begin position="179"/>
        <end position="206"/>
    </location>
</feature>
<evidence type="ECO:0000313" key="10">
    <source>
        <dbReference type="EMBL" id="OGH68474.1"/>
    </source>
</evidence>
<sequence>MSLEQFSQAHRSTIIITILCIAAVLRLAFLSHGQVLGDEPLYSVRSIGWVDTLGSILQTTPLQWFETPPWWTKLSFHDHPPLTFAINHIFFKLFGDTIFVSRLASALFGVANVLLIYVIAKKILQKETPSLLASALFAANDFAIFFARTAMMESLTMFFILLALFLFLKSLDSPSFLPWFGVALGLSILAKYVALVTLPLYFLVFLFFRRSWLKQSSFYLALALFFIVISPVVTYNIYLYQTVHHFDLQLAFLFGQDTPEWQELIGKEQRGDIMKRIRDTAAFIFYISPLISLLSIAGFLLGCVQIARTKEKTPQDVTLLLLTCGYALFPLLVGGLGRFLYYLLPFVVLFAAWFLVNIIPQTSKWAAPVYSIVLLYEVFFGANTTVVAATRPPLGWTNVTYTSRLVLEDYAMAELDNYLDVRLLPYHSGLQPETNIPTINKVIAASLERTKDRPTQRILLAYDNRFDIRVMLWTFARRSFYEGWPVKAVGDSVSFLETLYPDTRVYYVQSMSGAPRKSNPSRFDFEALGASFETDYWPTVIYNNDGDPVFKIFELPLSVFKEQVSSLAL</sequence>
<dbReference type="EMBL" id="MFQB01000015">
    <property type="protein sequence ID" value="OGH68474.1"/>
    <property type="molecule type" value="Genomic_DNA"/>
</dbReference>
<name>A0A1F6MA20_9BACT</name>
<keyword evidence="4" id="KW-0808">Transferase</keyword>
<evidence type="ECO:0000256" key="8">
    <source>
        <dbReference type="SAM" id="Phobius"/>
    </source>
</evidence>
<proteinExistence type="predicted"/>
<dbReference type="InterPro" id="IPR050297">
    <property type="entry name" value="LipidA_mod_glycosyltrf_83"/>
</dbReference>
<evidence type="ECO:0000256" key="1">
    <source>
        <dbReference type="ARBA" id="ARBA00004651"/>
    </source>
</evidence>
<dbReference type="Pfam" id="PF13231">
    <property type="entry name" value="PMT_2"/>
    <property type="match status" value="1"/>
</dbReference>
<evidence type="ECO:0000256" key="2">
    <source>
        <dbReference type="ARBA" id="ARBA00022475"/>
    </source>
</evidence>
<evidence type="ECO:0000313" key="11">
    <source>
        <dbReference type="Proteomes" id="UP000176282"/>
    </source>
</evidence>
<keyword evidence="7 8" id="KW-0472">Membrane</keyword>
<protein>
    <recommendedName>
        <fullName evidence="9">Glycosyltransferase RgtA/B/C/D-like domain-containing protein</fullName>
    </recommendedName>
</protein>
<feature type="transmembrane region" description="Helical" evidence="8">
    <location>
        <begin position="99"/>
        <end position="120"/>
    </location>
</feature>
<feature type="transmembrane region" description="Helical" evidence="8">
    <location>
        <begin position="316"/>
        <end position="333"/>
    </location>
</feature>
<evidence type="ECO:0000259" key="9">
    <source>
        <dbReference type="Pfam" id="PF13231"/>
    </source>
</evidence>